<reference evidence="2 3" key="1">
    <citation type="submission" date="2019-04" db="EMBL/GenBank/DDBJ databases">
        <title>Isolation and identification of Cellulomonas shaoxiangyii sp. Nov. isolated from feces of the Tibetan antelopes (Pantholops hodgsonii) in the Qinghai-Tibet plateau of China.</title>
        <authorList>
            <person name="Tian Z."/>
        </authorList>
    </citation>
    <scope>NUCLEOTIDE SEQUENCE [LARGE SCALE GENOMIC DNA]</scope>
    <source>
        <strain evidence="2 3">Z28</strain>
    </source>
</reference>
<feature type="region of interest" description="Disordered" evidence="1">
    <location>
        <begin position="155"/>
        <end position="185"/>
    </location>
</feature>
<accession>A0A4P7SMC3</accession>
<keyword evidence="3" id="KW-1185">Reference proteome</keyword>
<protein>
    <submittedName>
        <fullName evidence="2">Uncharacterized protein</fullName>
    </submittedName>
</protein>
<gene>
    <name evidence="2" type="ORF">E5225_16450</name>
</gene>
<organism evidence="2 3">
    <name type="scientific">Cellulomonas shaoxiangyii</name>
    <dbReference type="NCBI Taxonomy" id="2566013"/>
    <lineage>
        <taxon>Bacteria</taxon>
        <taxon>Bacillati</taxon>
        <taxon>Actinomycetota</taxon>
        <taxon>Actinomycetes</taxon>
        <taxon>Micrococcales</taxon>
        <taxon>Cellulomonadaceae</taxon>
        <taxon>Cellulomonas</taxon>
    </lineage>
</organism>
<sequence length="185" mass="19256">MSVALRGLRARLTRPAVVLLAVAGALLALGIAPGSALVAGLGAAALTAVVERIDLRPEPAPERHRADRRDGARGEVLDLAWTMVGRDGRAGERVLRELRSVAAGRLARHGVDLADPDAAADVDRLLGARARATLTRTTHPLPTPADVAHTVTALERLGPHPSPDLAPPPAAGRPAPDPHPRRTDA</sequence>
<evidence type="ECO:0000313" key="3">
    <source>
        <dbReference type="Proteomes" id="UP000296469"/>
    </source>
</evidence>
<dbReference type="KEGG" id="celz:E5225_16450"/>
<evidence type="ECO:0000313" key="2">
    <source>
        <dbReference type="EMBL" id="QCB94918.1"/>
    </source>
</evidence>
<evidence type="ECO:0000256" key="1">
    <source>
        <dbReference type="SAM" id="MobiDB-lite"/>
    </source>
</evidence>
<proteinExistence type="predicted"/>
<feature type="compositionally biased region" description="Pro residues" evidence="1">
    <location>
        <begin position="160"/>
        <end position="175"/>
    </location>
</feature>
<dbReference type="EMBL" id="CP039291">
    <property type="protein sequence ID" value="QCB94918.1"/>
    <property type="molecule type" value="Genomic_DNA"/>
</dbReference>
<dbReference type="OrthoDB" id="5147815at2"/>
<dbReference type="RefSeq" id="WP_135975517.1">
    <property type="nucleotide sequence ID" value="NZ_CP039291.1"/>
</dbReference>
<feature type="compositionally biased region" description="Basic and acidic residues" evidence="1">
    <location>
        <begin position="176"/>
        <end position="185"/>
    </location>
</feature>
<dbReference type="Proteomes" id="UP000296469">
    <property type="component" value="Chromosome"/>
</dbReference>
<dbReference type="AlphaFoldDB" id="A0A4P7SMC3"/>
<name>A0A4P7SMC3_9CELL</name>